<dbReference type="AlphaFoldDB" id="A0A5P2CW67"/>
<keyword evidence="1" id="KW-0732">Signal</keyword>
<dbReference type="OrthoDB" id="319873at2"/>
<sequence>MPRRPLPGPLRTAVAAGFAVALSAVLLPAPAQAFTGGNHEEITRAALPWQPGTLTAMADARDGAVNANDHGGYFQLGPLHCDNADYLAPRYAPDYPRSRDEATTELLACIRTSVARFRNAVRAADGLVDAEGRVRADQSDLSSPCTWQEPPGRAKCTVLNQLGRGWHQIEDFYAHSNWTDRAAPGPVGIANPPGLARTEVAPFFDIRRYSGMADAEWTREARALIPADLTTGCYSDFDSTGVKSEDCSGRITHNRDLNKDTAASQRSKTGDNFRRAVAGATAEIIRQWNEFKAELLRAYPDRGRGEQMVCAIVHDDPASQCRPGQQPPQL</sequence>
<feature type="signal peptide" evidence="1">
    <location>
        <begin position="1"/>
        <end position="33"/>
    </location>
</feature>
<dbReference type="RefSeq" id="WP_150205563.1">
    <property type="nucleotide sequence ID" value="NZ_CP029190.1"/>
</dbReference>
<gene>
    <name evidence="2" type="ORF">DEJ50_01265</name>
</gene>
<dbReference type="EMBL" id="CP029190">
    <property type="protein sequence ID" value="QES46683.1"/>
    <property type="molecule type" value="Genomic_DNA"/>
</dbReference>
<evidence type="ECO:0000313" key="3">
    <source>
        <dbReference type="Proteomes" id="UP000325211"/>
    </source>
</evidence>
<proteinExistence type="predicted"/>
<protein>
    <recommendedName>
        <fullName evidence="4">CinY protein</fullName>
    </recommendedName>
</protein>
<reference evidence="2 3" key="1">
    <citation type="submission" date="2018-05" db="EMBL/GenBank/DDBJ databases">
        <title>Streptomyces venezuelae.</title>
        <authorList>
            <person name="Kim W."/>
            <person name="Lee N."/>
            <person name="Cho B.-K."/>
        </authorList>
    </citation>
    <scope>NUCLEOTIDE SEQUENCE [LARGE SCALE GENOMIC DNA]</scope>
    <source>
        <strain evidence="2 3">ATCC 21782</strain>
    </source>
</reference>
<evidence type="ECO:0008006" key="4">
    <source>
        <dbReference type="Google" id="ProtNLM"/>
    </source>
</evidence>
<feature type="chain" id="PRO_5025027770" description="CinY protein" evidence="1">
    <location>
        <begin position="34"/>
        <end position="330"/>
    </location>
</feature>
<evidence type="ECO:0000313" key="2">
    <source>
        <dbReference type="EMBL" id="QES46683.1"/>
    </source>
</evidence>
<organism evidence="2 3">
    <name type="scientific">Streptomyces venezuelae</name>
    <dbReference type="NCBI Taxonomy" id="54571"/>
    <lineage>
        <taxon>Bacteria</taxon>
        <taxon>Bacillati</taxon>
        <taxon>Actinomycetota</taxon>
        <taxon>Actinomycetes</taxon>
        <taxon>Kitasatosporales</taxon>
        <taxon>Streptomycetaceae</taxon>
        <taxon>Streptomyces</taxon>
    </lineage>
</organism>
<name>A0A5P2CW67_STRVZ</name>
<evidence type="ECO:0000256" key="1">
    <source>
        <dbReference type="SAM" id="SignalP"/>
    </source>
</evidence>
<accession>A0A5P2CW67</accession>
<dbReference type="Proteomes" id="UP000325211">
    <property type="component" value="Chromosome"/>
</dbReference>